<dbReference type="Proteomes" id="UP000269396">
    <property type="component" value="Unassembled WGS sequence"/>
</dbReference>
<sequence length="85" mass="10148">MMHLSCEETLKSCHGSIVEMLNRNITALDLRQDKACFFKRNEQVYTRPGYFKFMPSKEDIVSVYVIYIVVFRLTLHVIDFDNDHW</sequence>
<dbReference type="EMBL" id="UZAL01011997">
    <property type="protein sequence ID" value="VDP06061.1"/>
    <property type="molecule type" value="Genomic_DNA"/>
</dbReference>
<keyword evidence="2" id="KW-1185">Reference proteome</keyword>
<evidence type="ECO:0000313" key="2">
    <source>
        <dbReference type="Proteomes" id="UP000269396"/>
    </source>
</evidence>
<dbReference type="AlphaFoldDB" id="A0A183NQJ0"/>
<reference evidence="1 2" key="1">
    <citation type="submission" date="2018-11" db="EMBL/GenBank/DDBJ databases">
        <authorList>
            <consortium name="Pathogen Informatics"/>
        </authorList>
    </citation>
    <scope>NUCLEOTIDE SEQUENCE [LARGE SCALE GENOMIC DNA]</scope>
    <source>
        <strain>Denwood</strain>
        <strain evidence="2">Zambia</strain>
    </source>
</reference>
<evidence type="ECO:0000313" key="1">
    <source>
        <dbReference type="EMBL" id="VDP06061.1"/>
    </source>
</evidence>
<name>A0A183NQJ0_9TREM</name>
<proteinExistence type="predicted"/>
<protein>
    <submittedName>
        <fullName evidence="1">Uncharacterized protein</fullName>
    </submittedName>
</protein>
<organism evidence="1 2">
    <name type="scientific">Schistosoma mattheei</name>
    <dbReference type="NCBI Taxonomy" id="31246"/>
    <lineage>
        <taxon>Eukaryota</taxon>
        <taxon>Metazoa</taxon>
        <taxon>Spiralia</taxon>
        <taxon>Lophotrochozoa</taxon>
        <taxon>Platyhelminthes</taxon>
        <taxon>Trematoda</taxon>
        <taxon>Digenea</taxon>
        <taxon>Strigeidida</taxon>
        <taxon>Schistosomatoidea</taxon>
        <taxon>Schistosomatidae</taxon>
        <taxon>Schistosoma</taxon>
    </lineage>
</organism>
<gene>
    <name evidence="1" type="ORF">SMTD_LOCUS4376</name>
</gene>
<accession>A0A183NQJ0</accession>
<dbReference type="STRING" id="31246.A0A183NQJ0"/>